<dbReference type="AlphaFoldDB" id="A0A9D1JKY4"/>
<dbReference type="EMBL" id="DVIQ01000095">
    <property type="protein sequence ID" value="HIS32660.1"/>
    <property type="molecule type" value="Genomic_DNA"/>
</dbReference>
<gene>
    <name evidence="7" type="ORF">IAB44_14120</name>
</gene>
<organism evidence="7 8">
    <name type="scientific">Candidatus Limivivens intestinipullorum</name>
    <dbReference type="NCBI Taxonomy" id="2840858"/>
    <lineage>
        <taxon>Bacteria</taxon>
        <taxon>Bacillati</taxon>
        <taxon>Bacillota</taxon>
        <taxon>Clostridia</taxon>
        <taxon>Lachnospirales</taxon>
        <taxon>Lachnospiraceae</taxon>
        <taxon>Lachnospiraceae incertae sedis</taxon>
        <taxon>Candidatus Limivivens</taxon>
    </lineage>
</organism>
<dbReference type="SUPFAM" id="SSF53613">
    <property type="entry name" value="Ribokinase-like"/>
    <property type="match status" value="1"/>
</dbReference>
<keyword evidence="3" id="KW-0547">Nucleotide-binding</keyword>
<evidence type="ECO:0000256" key="2">
    <source>
        <dbReference type="ARBA" id="ARBA00022679"/>
    </source>
</evidence>
<reference evidence="7" key="2">
    <citation type="journal article" date="2021" name="PeerJ">
        <title>Extensive microbial diversity within the chicken gut microbiome revealed by metagenomics and culture.</title>
        <authorList>
            <person name="Gilroy R."/>
            <person name="Ravi A."/>
            <person name="Getino M."/>
            <person name="Pursley I."/>
            <person name="Horton D.L."/>
            <person name="Alikhan N.F."/>
            <person name="Baker D."/>
            <person name="Gharbi K."/>
            <person name="Hall N."/>
            <person name="Watson M."/>
            <person name="Adriaenssens E.M."/>
            <person name="Foster-Nyarko E."/>
            <person name="Jarju S."/>
            <person name="Secka A."/>
            <person name="Antonio M."/>
            <person name="Oren A."/>
            <person name="Chaudhuri R.R."/>
            <person name="La Ragione R."/>
            <person name="Hildebrand F."/>
            <person name="Pallen M.J."/>
        </authorList>
    </citation>
    <scope>NUCLEOTIDE SEQUENCE</scope>
    <source>
        <strain evidence="7">CHK190-19873</strain>
    </source>
</reference>
<dbReference type="InterPro" id="IPR013749">
    <property type="entry name" value="PM/HMP-P_kinase-1"/>
</dbReference>
<comment type="caution">
    <text evidence="7">The sequence shown here is derived from an EMBL/GenBank/DDBJ whole genome shotgun (WGS) entry which is preliminary data.</text>
</comment>
<evidence type="ECO:0000313" key="8">
    <source>
        <dbReference type="Proteomes" id="UP000823935"/>
    </source>
</evidence>
<dbReference type="EC" id="2.7.1.35" evidence="1"/>
<proteinExistence type="predicted"/>
<evidence type="ECO:0000256" key="3">
    <source>
        <dbReference type="ARBA" id="ARBA00022741"/>
    </source>
</evidence>
<evidence type="ECO:0000256" key="4">
    <source>
        <dbReference type="ARBA" id="ARBA00022777"/>
    </source>
</evidence>
<dbReference type="GO" id="GO:0009443">
    <property type="term" value="P:pyridoxal 5'-phosphate salvage"/>
    <property type="evidence" value="ECO:0007669"/>
    <property type="project" value="InterPro"/>
</dbReference>
<keyword evidence="5" id="KW-0067">ATP-binding</keyword>
<keyword evidence="2 7" id="KW-0808">Transferase</keyword>
<protein>
    <recommendedName>
        <fullName evidence="1">pyridoxal kinase</fullName>
        <ecNumber evidence="1">2.7.1.35</ecNumber>
    </recommendedName>
</protein>
<reference evidence="7" key="1">
    <citation type="submission" date="2020-10" db="EMBL/GenBank/DDBJ databases">
        <authorList>
            <person name="Gilroy R."/>
        </authorList>
    </citation>
    <scope>NUCLEOTIDE SEQUENCE</scope>
    <source>
        <strain evidence="7">CHK190-19873</strain>
    </source>
</reference>
<evidence type="ECO:0000259" key="6">
    <source>
        <dbReference type="Pfam" id="PF08543"/>
    </source>
</evidence>
<dbReference type="GO" id="GO:0005524">
    <property type="term" value="F:ATP binding"/>
    <property type="evidence" value="ECO:0007669"/>
    <property type="project" value="UniProtKB-KW"/>
</dbReference>
<dbReference type="GO" id="GO:0008478">
    <property type="term" value="F:pyridoxal kinase activity"/>
    <property type="evidence" value="ECO:0007669"/>
    <property type="project" value="UniProtKB-EC"/>
</dbReference>
<dbReference type="PANTHER" id="PTHR10534:SF2">
    <property type="entry name" value="PYRIDOXAL KINASE"/>
    <property type="match status" value="1"/>
</dbReference>
<evidence type="ECO:0000256" key="5">
    <source>
        <dbReference type="ARBA" id="ARBA00022840"/>
    </source>
</evidence>
<dbReference type="PANTHER" id="PTHR10534">
    <property type="entry name" value="PYRIDOXAL KINASE"/>
    <property type="match status" value="1"/>
</dbReference>
<keyword evidence="4 7" id="KW-0418">Kinase</keyword>
<dbReference type="NCBIfam" id="NF005491">
    <property type="entry name" value="PRK07105.1"/>
    <property type="match status" value="1"/>
</dbReference>
<evidence type="ECO:0000313" key="7">
    <source>
        <dbReference type="EMBL" id="HIS32660.1"/>
    </source>
</evidence>
<accession>A0A9D1JKY4</accession>
<dbReference type="GO" id="GO:0005829">
    <property type="term" value="C:cytosol"/>
    <property type="evidence" value="ECO:0007669"/>
    <property type="project" value="TreeGrafter"/>
</dbReference>
<evidence type="ECO:0000256" key="1">
    <source>
        <dbReference type="ARBA" id="ARBA00012104"/>
    </source>
</evidence>
<dbReference type="Proteomes" id="UP000823935">
    <property type="component" value="Unassembled WGS sequence"/>
</dbReference>
<dbReference type="Pfam" id="PF08543">
    <property type="entry name" value="Phos_pyr_kin"/>
    <property type="match status" value="1"/>
</dbReference>
<name>A0A9D1JKY4_9FIRM</name>
<sequence>MQNLIKRKPVWRVAVLHDLCAVGKAAMTNILPVLSVMGLETCPIPTMVLSTHTGGFGKPAARSLDGFPLEAVRHIRGCGLEFDALLIGYLGSMSCIEQVRECIPFFSSAKILLDPVMGDHGRYYSGFDEEYCRMLRTLIKECAVLKPNFTEACFLTGEPFADSCSEEKLERIFGGLRNLGASEIVMTSVPLGEAEFGIAVCEEGQVTVCPEKKEGRAYPGTGDLFSAVLLGNLLRGAALLEASKKAHSFVAACIRESDRYAYDTKEGVLLEPMLGQLVSQKNGDRMARCLRE</sequence>
<feature type="domain" description="Pyridoxamine kinase/Phosphomethylpyrimidine kinase" evidence="6">
    <location>
        <begin position="80"/>
        <end position="257"/>
    </location>
</feature>
<dbReference type="Gene3D" id="3.40.1190.20">
    <property type="match status" value="1"/>
</dbReference>
<dbReference type="InterPro" id="IPR029056">
    <property type="entry name" value="Ribokinase-like"/>
</dbReference>
<dbReference type="InterPro" id="IPR004625">
    <property type="entry name" value="PyrdxlKinase"/>
</dbReference>